<proteinExistence type="predicted"/>
<dbReference type="PANTHER" id="PTHR20974:SF0">
    <property type="entry name" value="UPF0585 PROTEIN CG18661"/>
    <property type="match status" value="1"/>
</dbReference>
<gene>
    <name evidence="1" type="ORF">Q2T77_10965</name>
</gene>
<keyword evidence="2" id="KW-1185">Reference proteome</keyword>
<protein>
    <submittedName>
        <fullName evidence="1">DUF938 domain-containing protein</fullName>
    </submittedName>
</protein>
<dbReference type="RefSeq" id="WP_301808040.1">
    <property type="nucleotide sequence ID" value="NZ_JAUJZH010000006.1"/>
</dbReference>
<dbReference type="InterPro" id="IPR029063">
    <property type="entry name" value="SAM-dependent_MTases_sf"/>
</dbReference>
<dbReference type="EMBL" id="JAUKVY010000006">
    <property type="protein sequence ID" value="MDO1532811.1"/>
    <property type="molecule type" value="Genomic_DNA"/>
</dbReference>
<dbReference type="SUPFAM" id="SSF53335">
    <property type="entry name" value="S-adenosyl-L-methionine-dependent methyltransferases"/>
    <property type="match status" value="1"/>
</dbReference>
<evidence type="ECO:0000313" key="2">
    <source>
        <dbReference type="Proteomes" id="UP001169027"/>
    </source>
</evidence>
<comment type="caution">
    <text evidence="1">The sequence shown here is derived from an EMBL/GenBank/DDBJ whole genome shotgun (WGS) entry which is preliminary data.</text>
</comment>
<dbReference type="Pfam" id="PF06080">
    <property type="entry name" value="DUF938"/>
    <property type="match status" value="1"/>
</dbReference>
<evidence type="ECO:0000313" key="1">
    <source>
        <dbReference type="EMBL" id="MDO1532811.1"/>
    </source>
</evidence>
<dbReference type="Proteomes" id="UP001169027">
    <property type="component" value="Unassembled WGS sequence"/>
</dbReference>
<accession>A0ABT8S1K9</accession>
<name>A0ABT8S1K9_9BURK</name>
<dbReference type="PANTHER" id="PTHR20974">
    <property type="entry name" value="UPF0585 PROTEIN CG18661"/>
    <property type="match status" value="1"/>
</dbReference>
<organism evidence="1 2">
    <name type="scientific">Variovorax ginsengisoli</name>
    <dbReference type="NCBI Taxonomy" id="363844"/>
    <lineage>
        <taxon>Bacteria</taxon>
        <taxon>Pseudomonadati</taxon>
        <taxon>Pseudomonadota</taxon>
        <taxon>Betaproteobacteria</taxon>
        <taxon>Burkholderiales</taxon>
        <taxon>Comamonadaceae</taxon>
        <taxon>Variovorax</taxon>
    </lineage>
</organism>
<dbReference type="InterPro" id="IPR010342">
    <property type="entry name" value="DUF938"/>
</dbReference>
<sequence length="202" mass="21618">MEDLPSSPAADRNKQPILDVLRRVLGERGAALEIASGTGQHAAWFAAALGQWDWQPSDADAAMLPAIAERVARSGLANLRPPLLLDVMSPRWSSLDAAQRFDVIYCANMLHIAPAAACAALMAGAARHLVAGGLLITYGPYFEADVPPAPSNLAFDQSLRARDPAWGIRHLDEVAAEARRAGLALRERHDMPANNLLLVFGA</sequence>
<dbReference type="Gene3D" id="3.40.50.150">
    <property type="entry name" value="Vaccinia Virus protein VP39"/>
    <property type="match status" value="1"/>
</dbReference>
<reference evidence="1" key="1">
    <citation type="submission" date="2023-06" db="EMBL/GenBank/DDBJ databases">
        <authorList>
            <person name="Jiang Y."/>
            <person name="Liu Q."/>
        </authorList>
    </citation>
    <scope>NUCLEOTIDE SEQUENCE</scope>
    <source>
        <strain evidence="1">CGMCC 1.12090</strain>
    </source>
</reference>